<keyword evidence="4" id="KW-0805">Transcription regulation</keyword>
<name>A0A7W9B429_9SPHN</name>
<dbReference type="GO" id="GO:0008657">
    <property type="term" value="F:DNA topoisomerase type II (double strand cut, ATP-hydrolyzing) inhibitor activity"/>
    <property type="evidence" value="ECO:0007669"/>
    <property type="project" value="InterPro"/>
</dbReference>
<keyword evidence="5" id="KW-0804">Transcription</keyword>
<dbReference type="Proteomes" id="UP000537161">
    <property type="component" value="Unassembled WGS sequence"/>
</dbReference>
<dbReference type="InterPro" id="IPR002712">
    <property type="entry name" value="CcdB"/>
</dbReference>
<evidence type="ECO:0000256" key="2">
    <source>
        <dbReference type="ARBA" id="ARBA00015075"/>
    </source>
</evidence>
<accession>A0A7W9B429</accession>
<reference evidence="8 9" key="1">
    <citation type="submission" date="2020-08" db="EMBL/GenBank/DDBJ databases">
        <title>Genomic Encyclopedia of Type Strains, Phase IV (KMG-IV): sequencing the most valuable type-strain genomes for metagenomic binning, comparative biology and taxonomic classification.</title>
        <authorList>
            <person name="Goeker M."/>
        </authorList>
    </citation>
    <scope>NUCLEOTIDE SEQUENCE [LARGE SCALE GENOMIC DNA]</scope>
    <source>
        <strain evidence="8 9">DSM 27163</strain>
    </source>
</reference>
<dbReference type="AlphaFoldDB" id="A0A7W9B429"/>
<keyword evidence="3" id="KW-0678">Repressor</keyword>
<dbReference type="GO" id="GO:0006276">
    <property type="term" value="P:plasmid maintenance"/>
    <property type="evidence" value="ECO:0007669"/>
    <property type="project" value="InterPro"/>
</dbReference>
<evidence type="ECO:0000313" key="9">
    <source>
        <dbReference type="Proteomes" id="UP000537161"/>
    </source>
</evidence>
<proteinExistence type="inferred from homology"/>
<dbReference type="SUPFAM" id="SSF50118">
    <property type="entry name" value="Cell growth inhibitor/plasmid maintenance toxic component"/>
    <property type="match status" value="1"/>
</dbReference>
<comment type="caution">
    <text evidence="8">The sequence shown here is derived from an EMBL/GenBank/DDBJ whole genome shotgun (WGS) entry which is preliminary data.</text>
</comment>
<dbReference type="RefSeq" id="WP_184095694.1">
    <property type="nucleotide sequence ID" value="NZ_JACIJH010000002.1"/>
</dbReference>
<dbReference type="Pfam" id="PF01845">
    <property type="entry name" value="CcdB"/>
    <property type="match status" value="1"/>
</dbReference>
<evidence type="ECO:0000256" key="5">
    <source>
        <dbReference type="ARBA" id="ARBA00023163"/>
    </source>
</evidence>
<evidence type="ECO:0000256" key="3">
    <source>
        <dbReference type="ARBA" id="ARBA00022491"/>
    </source>
</evidence>
<evidence type="ECO:0000256" key="1">
    <source>
        <dbReference type="ARBA" id="ARBA00005230"/>
    </source>
</evidence>
<comment type="similarity">
    <text evidence="1">Belongs to the CcdB toxin family.</text>
</comment>
<evidence type="ECO:0000313" key="8">
    <source>
        <dbReference type="EMBL" id="MBB5705529.1"/>
    </source>
</evidence>
<dbReference type="EMBL" id="JACIJH010000002">
    <property type="protein sequence ID" value="MBB5705529.1"/>
    <property type="molecule type" value="Genomic_DNA"/>
</dbReference>
<organism evidence="8 9">
    <name type="scientific">Sphingopyxis panaciterrulae</name>
    <dbReference type="NCBI Taxonomy" id="462372"/>
    <lineage>
        <taxon>Bacteria</taxon>
        <taxon>Pseudomonadati</taxon>
        <taxon>Pseudomonadota</taxon>
        <taxon>Alphaproteobacteria</taxon>
        <taxon>Sphingomonadales</taxon>
        <taxon>Sphingomonadaceae</taxon>
        <taxon>Sphingopyxis</taxon>
    </lineage>
</organism>
<keyword evidence="9" id="KW-1185">Reference proteome</keyword>
<sequence length="98" mass="10854">MARYDVYPGSRGLGFLLDCQSDLLDDLVTRVVVPLMPAAGFDPVPRLNPVLTVNEETLVMATQLIFAIPRERLQRPVANLEDEHFTIVGALDVLLTGY</sequence>
<dbReference type="InterPro" id="IPR011067">
    <property type="entry name" value="Plasmid_toxin/cell-grow_inhib"/>
</dbReference>
<dbReference type="Gene3D" id="2.30.30.110">
    <property type="match status" value="1"/>
</dbReference>
<protein>
    <recommendedName>
        <fullName evidence="2">Toxin CcdB</fullName>
    </recommendedName>
    <alternativeName>
        <fullName evidence="7">Cytotoxic protein CcdB</fullName>
    </alternativeName>
    <alternativeName>
        <fullName evidence="6">Protein LetD</fullName>
    </alternativeName>
</protein>
<gene>
    <name evidence="8" type="ORF">FHR21_000862</name>
</gene>
<evidence type="ECO:0000256" key="6">
    <source>
        <dbReference type="ARBA" id="ARBA00029628"/>
    </source>
</evidence>
<evidence type="ECO:0000256" key="7">
    <source>
        <dbReference type="ARBA" id="ARBA00033135"/>
    </source>
</evidence>
<evidence type="ECO:0000256" key="4">
    <source>
        <dbReference type="ARBA" id="ARBA00023015"/>
    </source>
</evidence>